<reference evidence="2 3" key="1">
    <citation type="submission" date="2011-01" db="EMBL/GenBank/DDBJ databases">
        <authorList>
            <person name="Weinstock G."/>
            <person name="Sodergren E."/>
            <person name="Clifton S."/>
            <person name="Fulton L."/>
            <person name="Fulton B."/>
            <person name="Courtney L."/>
            <person name="Fronick C."/>
            <person name="Harrison M."/>
            <person name="Strong C."/>
            <person name="Farmer C."/>
            <person name="Delahaunty K."/>
            <person name="Markovic C."/>
            <person name="Hall O."/>
            <person name="Minx P."/>
            <person name="Tomlinson C."/>
            <person name="Mitreva M."/>
            <person name="Hou S."/>
            <person name="Chen J."/>
            <person name="Wollam A."/>
            <person name="Pepin K.H."/>
            <person name="Johnson M."/>
            <person name="Bhonagiri V."/>
            <person name="Zhang X."/>
            <person name="Suruliraj S."/>
            <person name="Warren W."/>
            <person name="Chinwalla A."/>
            <person name="Mardis E.R."/>
            <person name="Wilson R.K."/>
        </authorList>
    </citation>
    <scope>NUCLEOTIDE SEQUENCE [LARGE SCALE GENOMIC DNA]</scope>
    <source>
        <strain evidence="3">DSM 22608 / JCM 16073 / KCTC 15190 / YIT 12066</strain>
    </source>
</reference>
<sequence>MVVISMKNLLFIVVMTSICLTGCNTSMSSLINAFTPSLSDDESFKYEKEVLNEYENLRKVNYQKVEKWIQPINKKQQCKIFVSGYKDKIDSFISDNKFYWDGECKNGFAYGLGREFVKGVEKNQETLGVYSGNQTAPIYYYMKDNLLNAFTLGKETSKDNGKYLSVVINDSVNNFNIFNIVAANDDNVLYTSMLSPFSMIKVFSKVYPNFSYVIKDFSQELNSPIKFEIYLQKNNIPFGYVVYIKKDGNIVSGKYGANGKIEESVKLPDSYIEHMEDILYEIGVKTNIGSGILQTAESFKKQYKNNICKIRAKSPFNTWENYKDICNEDKYFTQLNERIEKRIQEIQKKQKEQQEIQARQLEIAQTQNLIKAEANRQSMQKFNETMQKINSDQMQLIQQQTLMLQQNMPNIQMKPINTYNVNNSNGFWCKGIGGRMIRCW</sequence>
<feature type="coiled-coil region" evidence="1">
    <location>
        <begin position="332"/>
        <end position="369"/>
    </location>
</feature>
<dbReference type="Proteomes" id="UP000018458">
    <property type="component" value="Unassembled WGS sequence"/>
</dbReference>
<accession>E8LIW4</accession>
<evidence type="ECO:0000256" key="1">
    <source>
        <dbReference type="SAM" id="Coils"/>
    </source>
</evidence>
<name>E8LIW4_SUCHY</name>
<evidence type="ECO:0000313" key="2">
    <source>
        <dbReference type="EMBL" id="EFY07547.1"/>
    </source>
</evidence>
<dbReference type="HOGENOM" id="CLU_622435_0_0_6"/>
<comment type="caution">
    <text evidence="2">The sequence shown here is derived from an EMBL/GenBank/DDBJ whole genome shotgun (WGS) entry which is preliminary data.</text>
</comment>
<keyword evidence="1" id="KW-0175">Coiled coil</keyword>
<dbReference type="STRING" id="762983.HMPREF9444_00636"/>
<protein>
    <submittedName>
        <fullName evidence="2">Uncharacterized protein</fullName>
    </submittedName>
</protein>
<proteinExistence type="predicted"/>
<evidence type="ECO:0000313" key="3">
    <source>
        <dbReference type="Proteomes" id="UP000018458"/>
    </source>
</evidence>
<dbReference type="eggNOG" id="ENOG5032ZQ8">
    <property type="taxonomic scope" value="Bacteria"/>
</dbReference>
<keyword evidence="3" id="KW-1185">Reference proteome</keyword>
<gene>
    <name evidence="2" type="ORF">HMPREF9444_00636</name>
</gene>
<dbReference type="EMBL" id="AEVO01000030">
    <property type="protein sequence ID" value="EFY07547.1"/>
    <property type="molecule type" value="Genomic_DNA"/>
</dbReference>
<organism evidence="2 3">
    <name type="scientific">Succinatimonas hippei (strain DSM 22608 / JCM 16073 / KCTC 15190 / YIT 12066)</name>
    <dbReference type="NCBI Taxonomy" id="762983"/>
    <lineage>
        <taxon>Bacteria</taxon>
        <taxon>Pseudomonadati</taxon>
        <taxon>Pseudomonadota</taxon>
        <taxon>Gammaproteobacteria</taxon>
        <taxon>Aeromonadales</taxon>
        <taxon>Succinivibrionaceae</taxon>
        <taxon>Succinatimonas</taxon>
    </lineage>
</organism>
<dbReference type="AlphaFoldDB" id="E8LIW4"/>